<evidence type="ECO:0000313" key="6">
    <source>
        <dbReference type="Proteomes" id="UP000011016"/>
    </source>
</evidence>
<dbReference type="GO" id="GO:0004312">
    <property type="term" value="F:fatty acid synthase activity"/>
    <property type="evidence" value="ECO:0007669"/>
    <property type="project" value="InterPro"/>
</dbReference>
<proteinExistence type="inferred from homology"/>
<dbReference type="HOGENOM" id="CLU_056696_0_0_11"/>
<dbReference type="eggNOG" id="COG2030">
    <property type="taxonomic scope" value="Bacteria"/>
</dbReference>
<reference evidence="3 6" key="1">
    <citation type="journal article" date="2012" name="J. Bacteriol.">
        <title>Draft Genome Sequence of Turicella otitidis ATCC 51513, Isolated from Middle Ear Fluid from a Child with Otitis Media.</title>
        <authorList>
            <person name="Brinkrolf K."/>
            <person name="Schneider J."/>
            <person name="Knecht M."/>
            <person name="Ruckert C."/>
            <person name="Tauch A."/>
        </authorList>
    </citation>
    <scope>NUCLEOTIDE SEQUENCE [LARGE SCALE GENOMIC DNA]</scope>
    <source>
        <strain evidence="3 6">ATCC 51513</strain>
    </source>
</reference>
<comment type="caution">
    <text evidence="3">The sequence shown here is derived from an EMBL/GenBank/DDBJ whole genome shotgun (WGS) entry which is preliminary data.</text>
</comment>
<dbReference type="Proteomes" id="UP000011016">
    <property type="component" value="Unassembled WGS sequence"/>
</dbReference>
<dbReference type="PANTHER" id="PTHR43841:SF3">
    <property type="entry name" value="(3R)-HYDROXYACYL-ACP DEHYDRATASE SUBUNIT HADB"/>
    <property type="match status" value="1"/>
</dbReference>
<dbReference type="InterPro" id="IPR002539">
    <property type="entry name" value="MaoC-like_dom"/>
</dbReference>
<evidence type="ECO:0000256" key="1">
    <source>
        <dbReference type="ARBA" id="ARBA00005254"/>
    </source>
</evidence>
<evidence type="ECO:0000313" key="3">
    <source>
        <dbReference type="EMBL" id="CCI84003.1"/>
    </source>
</evidence>
<name>I7IXQ6_9CORY</name>
<dbReference type="RefSeq" id="WP_004601627.1">
    <property type="nucleotide sequence ID" value="NZ_HF541868.1"/>
</dbReference>
<sequence length="293" mass="31711">MDHTELSRPPGPGALAIAAARQLAGKRRGEFRRQSAHAPLSVDPARHAAFSRAVGAGVSDALHPGYLHALVFPLVTWLLTRPDAPFPAAGIVHLSNEATLEEPVCPGEELHGVALLERLEEHHAGTVVVARAEIYQAGRRVFRETAEYLARGVWLAGHPDRPERPEFVPPEPTATIGFGPRDNREYARASGDWNPIHLSRAAARLGGMRQPIVHGMNLASRLASMGGAALKRPHRWRVEFGAPVPMPGTVAARVAPAGEDVELLAWRPPRRGRPARPHVTGFVTELAEVEAEV</sequence>
<evidence type="ECO:0000313" key="4">
    <source>
        <dbReference type="EMBL" id="EJZ81329.1"/>
    </source>
</evidence>
<dbReference type="AlphaFoldDB" id="I7IXQ6"/>
<reference evidence="4 5" key="2">
    <citation type="submission" date="2012-08" db="EMBL/GenBank/DDBJ databases">
        <title>The Genome Sequence of Turicella otitidis ATCC 51513.</title>
        <authorList>
            <consortium name="The Broad Institute Genome Sequencing Platform"/>
            <person name="Earl A."/>
            <person name="Ward D."/>
            <person name="Feldgarden M."/>
            <person name="Gevers D."/>
            <person name="Huys G."/>
            <person name="Walker B."/>
            <person name="Young S.K."/>
            <person name="Zeng Q."/>
            <person name="Gargeya S."/>
            <person name="Fitzgerald M."/>
            <person name="Haas B."/>
            <person name="Abouelleil A."/>
            <person name="Alvarado L."/>
            <person name="Arachchi H.M."/>
            <person name="Berlin A.M."/>
            <person name="Chapman S.B."/>
            <person name="Goldberg J."/>
            <person name="Griggs A."/>
            <person name="Gujja S."/>
            <person name="Hansen M."/>
            <person name="Howarth C."/>
            <person name="Imamovic A."/>
            <person name="Larimer J."/>
            <person name="McCowen C."/>
            <person name="Montmayeur A."/>
            <person name="Murphy C."/>
            <person name="Neiman D."/>
            <person name="Pearson M."/>
            <person name="Priest M."/>
            <person name="Roberts A."/>
            <person name="Saif S."/>
            <person name="Shea T."/>
            <person name="Sisk P."/>
            <person name="Sykes S."/>
            <person name="Wortman J."/>
            <person name="Nusbaum C."/>
            <person name="Birren B."/>
        </authorList>
    </citation>
    <scope>NUCLEOTIDE SEQUENCE [LARGE SCALE GENOMIC DNA]</scope>
    <source>
        <strain evidence="4 5">ATCC 51513</strain>
    </source>
</reference>
<protein>
    <submittedName>
        <fullName evidence="3">MaoC domain protein dehydratase</fullName>
    </submittedName>
</protein>
<dbReference type="PANTHER" id="PTHR43841">
    <property type="entry name" value="3-HYDROXYACYL-THIOESTER DEHYDRATASE HTDX-RELATED"/>
    <property type="match status" value="1"/>
</dbReference>
<dbReference type="STRING" id="29321.AAV33_08580"/>
<feature type="domain" description="MaoC-like" evidence="2">
    <location>
        <begin position="166"/>
        <end position="256"/>
    </location>
</feature>
<organism evidence="3 6">
    <name type="scientific">Corynebacterium otitidis ATCC 51513</name>
    <dbReference type="NCBI Taxonomy" id="883169"/>
    <lineage>
        <taxon>Bacteria</taxon>
        <taxon>Bacillati</taxon>
        <taxon>Actinomycetota</taxon>
        <taxon>Actinomycetes</taxon>
        <taxon>Mycobacteriales</taxon>
        <taxon>Corynebacteriaceae</taxon>
        <taxon>Corynebacterium</taxon>
    </lineage>
</organism>
<comment type="similarity">
    <text evidence="1">Belongs to the enoyl-CoA hydratase/isomerase family.</text>
</comment>
<dbReference type="GO" id="GO:0006633">
    <property type="term" value="P:fatty acid biosynthetic process"/>
    <property type="evidence" value="ECO:0007669"/>
    <property type="project" value="InterPro"/>
</dbReference>
<accession>I7IXQ6</accession>
<dbReference type="EMBL" id="AHAE01000082">
    <property type="protein sequence ID" value="EJZ81329.1"/>
    <property type="molecule type" value="Genomic_DNA"/>
</dbReference>
<evidence type="ECO:0000313" key="5">
    <source>
        <dbReference type="Proteomes" id="UP000006078"/>
    </source>
</evidence>
<keyword evidence="5" id="KW-1185">Reference proteome</keyword>
<gene>
    <name evidence="3" type="ORF">BN46_1281</name>
    <name evidence="4" type="ORF">HMPREF9719_01737</name>
</gene>
<dbReference type="GO" id="GO:0005835">
    <property type="term" value="C:fatty acid synthase complex"/>
    <property type="evidence" value="ECO:0007669"/>
    <property type="project" value="InterPro"/>
</dbReference>
<evidence type="ECO:0000259" key="2">
    <source>
        <dbReference type="Pfam" id="PF01575"/>
    </source>
</evidence>
<dbReference type="InterPro" id="IPR029069">
    <property type="entry name" value="HotDog_dom_sf"/>
</dbReference>
<dbReference type="Proteomes" id="UP000006078">
    <property type="component" value="Unassembled WGS sequence"/>
</dbReference>
<dbReference type="EMBL" id="CAJZ01000189">
    <property type="protein sequence ID" value="CCI84003.1"/>
    <property type="molecule type" value="Genomic_DNA"/>
</dbReference>
<dbReference type="SUPFAM" id="SSF54637">
    <property type="entry name" value="Thioesterase/thiol ester dehydrase-isomerase"/>
    <property type="match status" value="2"/>
</dbReference>
<dbReference type="InterPro" id="IPR003965">
    <property type="entry name" value="Fatty_acid_synthase"/>
</dbReference>
<dbReference type="PRINTS" id="PR01483">
    <property type="entry name" value="FASYNTHASE"/>
</dbReference>
<dbReference type="Pfam" id="PF01575">
    <property type="entry name" value="MaoC_dehydratas"/>
    <property type="match status" value="1"/>
</dbReference>
<dbReference type="Gene3D" id="3.10.129.10">
    <property type="entry name" value="Hotdog Thioesterase"/>
    <property type="match status" value="1"/>
</dbReference>
<dbReference type="OrthoDB" id="9774179at2"/>